<proteinExistence type="predicted"/>
<dbReference type="CDD" id="cd02603">
    <property type="entry name" value="HAD_sEH-N_like"/>
    <property type="match status" value="1"/>
</dbReference>
<dbReference type="SUPFAM" id="SSF56784">
    <property type="entry name" value="HAD-like"/>
    <property type="match status" value="1"/>
</dbReference>
<reference evidence="1" key="1">
    <citation type="journal article" date="2021" name="PeerJ">
        <title>Extensive microbial diversity within the chicken gut microbiome revealed by metagenomics and culture.</title>
        <authorList>
            <person name="Gilroy R."/>
            <person name="Ravi A."/>
            <person name="Getino M."/>
            <person name="Pursley I."/>
            <person name="Horton D.L."/>
            <person name="Alikhan N.F."/>
            <person name="Baker D."/>
            <person name="Gharbi K."/>
            <person name="Hall N."/>
            <person name="Watson M."/>
            <person name="Adriaenssens E.M."/>
            <person name="Foster-Nyarko E."/>
            <person name="Jarju S."/>
            <person name="Secka A."/>
            <person name="Antonio M."/>
            <person name="Oren A."/>
            <person name="Chaudhuri R.R."/>
            <person name="La Ragione R."/>
            <person name="Hildebrand F."/>
            <person name="Pallen M.J."/>
        </authorList>
    </citation>
    <scope>NUCLEOTIDE SEQUENCE</scope>
    <source>
        <strain evidence="1">ChiGjej2B2-7701</strain>
    </source>
</reference>
<dbReference type="Proteomes" id="UP000746751">
    <property type="component" value="Unassembled WGS sequence"/>
</dbReference>
<dbReference type="PANTHER" id="PTHR43611:SF3">
    <property type="entry name" value="FLAVIN MONONUCLEOTIDE HYDROLASE 1, CHLOROPLATIC"/>
    <property type="match status" value="1"/>
</dbReference>
<dbReference type="PANTHER" id="PTHR43611">
    <property type="entry name" value="ALPHA-D-GLUCOSE 1-PHOSPHATE PHOSPHATASE"/>
    <property type="match status" value="1"/>
</dbReference>
<accession>A0A921LQY6</accession>
<dbReference type="SFLD" id="SFLDG01129">
    <property type="entry name" value="C1.5:_HAD__Beta-PGM__Phosphata"/>
    <property type="match status" value="1"/>
</dbReference>
<organism evidence="1 2">
    <name type="scientific">Collinsella ihumii</name>
    <dbReference type="NCBI Taxonomy" id="1720204"/>
    <lineage>
        <taxon>Bacteria</taxon>
        <taxon>Bacillati</taxon>
        <taxon>Actinomycetota</taxon>
        <taxon>Coriobacteriia</taxon>
        <taxon>Coriobacteriales</taxon>
        <taxon>Coriobacteriaceae</taxon>
        <taxon>Collinsella</taxon>
    </lineage>
</organism>
<dbReference type="InterPro" id="IPR036412">
    <property type="entry name" value="HAD-like_sf"/>
</dbReference>
<protein>
    <submittedName>
        <fullName evidence="1">HAD family phosphatase</fullName>
    </submittedName>
</protein>
<gene>
    <name evidence="1" type="ORF">K8U80_03415</name>
</gene>
<dbReference type="InterPro" id="IPR023214">
    <property type="entry name" value="HAD_sf"/>
</dbReference>
<dbReference type="InterPro" id="IPR023198">
    <property type="entry name" value="PGP-like_dom2"/>
</dbReference>
<comment type="caution">
    <text evidence="1">The sequence shown here is derived from an EMBL/GenBank/DDBJ whole genome shotgun (WGS) entry which is preliminary data.</text>
</comment>
<dbReference type="SFLD" id="SFLDS00003">
    <property type="entry name" value="Haloacid_Dehalogenase"/>
    <property type="match status" value="1"/>
</dbReference>
<dbReference type="Gene3D" id="1.10.150.240">
    <property type="entry name" value="Putative phosphatase, domain 2"/>
    <property type="match status" value="1"/>
</dbReference>
<dbReference type="PRINTS" id="PR00413">
    <property type="entry name" value="HADHALOGNASE"/>
</dbReference>
<evidence type="ECO:0000313" key="2">
    <source>
        <dbReference type="Proteomes" id="UP000746751"/>
    </source>
</evidence>
<sequence length="201" mass="22299">MVSAIENVVFDMGNVLMTFDGKSFSRRFTDTEDDAALLYAALFGRTEWALLDAGAISHDTMRRVAENHLPERLVPNLHACLEGWPHLSRPIDGICDLVPRLKDAGYGLYLLSNASTSIDRQLAHCPVYPLMDGRVVSGFERMMKPDPAIFRLLCSRYGLEPSSCLFVDDNEDNCRGAEAAGMQAFHFTGDAAPLERMLLEA</sequence>
<dbReference type="Gene3D" id="3.40.50.1000">
    <property type="entry name" value="HAD superfamily/HAD-like"/>
    <property type="match status" value="1"/>
</dbReference>
<dbReference type="InterPro" id="IPR006439">
    <property type="entry name" value="HAD-SF_hydro_IA"/>
</dbReference>
<dbReference type="Pfam" id="PF00702">
    <property type="entry name" value="Hydrolase"/>
    <property type="match status" value="1"/>
</dbReference>
<reference evidence="1" key="2">
    <citation type="submission" date="2021-09" db="EMBL/GenBank/DDBJ databases">
        <authorList>
            <person name="Gilroy R."/>
        </authorList>
    </citation>
    <scope>NUCLEOTIDE SEQUENCE</scope>
    <source>
        <strain evidence="1">ChiGjej2B2-7701</strain>
    </source>
</reference>
<dbReference type="AlphaFoldDB" id="A0A921LQY6"/>
<dbReference type="EMBL" id="DYVF01000025">
    <property type="protein sequence ID" value="HJG30429.1"/>
    <property type="molecule type" value="Genomic_DNA"/>
</dbReference>
<name>A0A921LQY6_9ACTN</name>
<dbReference type="NCBIfam" id="TIGR01509">
    <property type="entry name" value="HAD-SF-IA-v3"/>
    <property type="match status" value="1"/>
</dbReference>
<evidence type="ECO:0000313" key="1">
    <source>
        <dbReference type="EMBL" id="HJG30429.1"/>
    </source>
</evidence>